<evidence type="ECO:0000313" key="9">
    <source>
        <dbReference type="EMBL" id="MFC5493484.1"/>
    </source>
</evidence>
<reference evidence="10" key="1">
    <citation type="journal article" date="2019" name="Int. J. Syst. Evol. Microbiol.">
        <title>The Global Catalogue of Microorganisms (GCM) 10K type strain sequencing project: providing services to taxonomists for standard genome sequencing and annotation.</title>
        <authorList>
            <consortium name="The Broad Institute Genomics Platform"/>
            <consortium name="The Broad Institute Genome Sequencing Center for Infectious Disease"/>
            <person name="Wu L."/>
            <person name="Ma J."/>
        </authorList>
    </citation>
    <scope>NUCLEOTIDE SEQUENCE [LARGE SCALE GENOMIC DNA]</scope>
    <source>
        <strain evidence="10">KACC 13778</strain>
    </source>
</reference>
<feature type="signal peptide" evidence="7">
    <location>
        <begin position="1"/>
        <end position="22"/>
    </location>
</feature>
<organism evidence="9 10">
    <name type="scientific">Nocardioides caricicola</name>
    <dbReference type="NCBI Taxonomy" id="634770"/>
    <lineage>
        <taxon>Bacteria</taxon>
        <taxon>Bacillati</taxon>
        <taxon>Actinomycetota</taxon>
        <taxon>Actinomycetes</taxon>
        <taxon>Propionibacteriales</taxon>
        <taxon>Nocardioidaceae</taxon>
        <taxon>Nocardioides</taxon>
    </lineage>
</organism>
<keyword evidence="3 5" id="KW-0378">Hydrolase</keyword>
<keyword evidence="6" id="KW-0812">Transmembrane</keyword>
<evidence type="ECO:0000313" key="10">
    <source>
        <dbReference type="Proteomes" id="UP001595956"/>
    </source>
</evidence>
<evidence type="ECO:0000256" key="5">
    <source>
        <dbReference type="PROSITE-ProRule" id="PRU01240"/>
    </source>
</evidence>
<dbReference type="InterPro" id="IPR050131">
    <property type="entry name" value="Peptidase_S8_subtilisin-like"/>
</dbReference>
<keyword evidence="4 5" id="KW-0720">Serine protease</keyword>
<dbReference type="InterPro" id="IPR000209">
    <property type="entry name" value="Peptidase_S8/S53_dom"/>
</dbReference>
<protein>
    <submittedName>
        <fullName evidence="9">S8 family serine peptidase</fullName>
    </submittedName>
</protein>
<feature type="chain" id="PRO_5045417639" evidence="7">
    <location>
        <begin position="23"/>
        <end position="405"/>
    </location>
</feature>
<evidence type="ECO:0000256" key="6">
    <source>
        <dbReference type="SAM" id="Phobius"/>
    </source>
</evidence>
<dbReference type="SUPFAM" id="SSF52743">
    <property type="entry name" value="Subtilisin-like"/>
    <property type="match status" value="1"/>
</dbReference>
<dbReference type="PROSITE" id="PS00137">
    <property type="entry name" value="SUBTILASE_HIS"/>
    <property type="match status" value="1"/>
</dbReference>
<sequence>MRLLIAAALVSSALALPSPAAAETTGSACTDVGPGQTVEPVSGPSEPLAELGIADVQARVPALGAGYNVAVVDSGVHDGPRLDVLAARSFTGTEELLDGHGTAVAGVIAGQPRGEDLPVGIAPRAKIIDARVYDEADGGLDVGTVAAGLNWVADNARRYDIAVANVSLAFDREVPAIERAVQRLWRRDVVVVASSGNRPDEEGEPGDPDLVAPMRSGEDAAGLFRPAAYPHVLAVNAAAPAGVDPTEFVVQNSDTDLAAPTVGMVSLAVTGDYCVINEVATSWSAAVVSGLVSLLRSAYPRDTPAQTVARLLETANGTEGTRTRLTGYGVVQPLEALTRPLNPARSGELERTVVVARDTDPATAPEPPDDLLAQTRDDAVWWGLIGGGVLVVALLLRPVLARRSR</sequence>
<dbReference type="InterPro" id="IPR015500">
    <property type="entry name" value="Peptidase_S8_subtilisin-rel"/>
</dbReference>
<comment type="similarity">
    <text evidence="1 5">Belongs to the peptidase S8 family.</text>
</comment>
<feature type="domain" description="Peptidase S8/S53" evidence="8">
    <location>
        <begin position="65"/>
        <end position="329"/>
    </location>
</feature>
<dbReference type="PROSITE" id="PS51892">
    <property type="entry name" value="SUBTILASE"/>
    <property type="match status" value="1"/>
</dbReference>
<evidence type="ECO:0000256" key="7">
    <source>
        <dbReference type="SAM" id="SignalP"/>
    </source>
</evidence>
<dbReference type="PANTHER" id="PTHR43806">
    <property type="entry name" value="PEPTIDASE S8"/>
    <property type="match status" value="1"/>
</dbReference>
<feature type="transmembrane region" description="Helical" evidence="6">
    <location>
        <begin position="379"/>
        <end position="400"/>
    </location>
</feature>
<dbReference type="PANTHER" id="PTHR43806:SF11">
    <property type="entry name" value="CEREVISIN-RELATED"/>
    <property type="match status" value="1"/>
</dbReference>
<keyword evidence="6" id="KW-0472">Membrane</keyword>
<feature type="active site" description="Charge relay system" evidence="5">
    <location>
        <position position="73"/>
    </location>
</feature>
<dbReference type="EMBL" id="JBHSMD010000003">
    <property type="protein sequence ID" value="MFC5493484.1"/>
    <property type="molecule type" value="Genomic_DNA"/>
</dbReference>
<feature type="active site" description="Charge relay system" evidence="5">
    <location>
        <position position="100"/>
    </location>
</feature>
<gene>
    <name evidence="9" type="ORF">ACFPKY_10240</name>
</gene>
<evidence type="ECO:0000256" key="3">
    <source>
        <dbReference type="ARBA" id="ARBA00022801"/>
    </source>
</evidence>
<feature type="active site" description="Charge relay system" evidence="5">
    <location>
        <position position="282"/>
    </location>
</feature>
<dbReference type="Pfam" id="PF00082">
    <property type="entry name" value="Peptidase_S8"/>
    <property type="match status" value="1"/>
</dbReference>
<proteinExistence type="inferred from homology"/>
<evidence type="ECO:0000256" key="4">
    <source>
        <dbReference type="ARBA" id="ARBA00022825"/>
    </source>
</evidence>
<keyword evidence="7" id="KW-0732">Signal</keyword>
<keyword evidence="10" id="KW-1185">Reference proteome</keyword>
<evidence type="ECO:0000256" key="2">
    <source>
        <dbReference type="ARBA" id="ARBA00022670"/>
    </source>
</evidence>
<dbReference type="PRINTS" id="PR00723">
    <property type="entry name" value="SUBTILISIN"/>
</dbReference>
<accession>A0ABW0MYS1</accession>
<keyword evidence="6" id="KW-1133">Transmembrane helix</keyword>
<dbReference type="InterPro" id="IPR036852">
    <property type="entry name" value="Peptidase_S8/S53_dom_sf"/>
</dbReference>
<dbReference type="Proteomes" id="UP001595956">
    <property type="component" value="Unassembled WGS sequence"/>
</dbReference>
<name>A0ABW0MYS1_9ACTN</name>
<keyword evidence="2 5" id="KW-0645">Protease</keyword>
<dbReference type="Gene3D" id="3.40.50.200">
    <property type="entry name" value="Peptidase S8/S53 domain"/>
    <property type="match status" value="1"/>
</dbReference>
<evidence type="ECO:0000259" key="8">
    <source>
        <dbReference type="Pfam" id="PF00082"/>
    </source>
</evidence>
<comment type="caution">
    <text evidence="9">The sequence shown here is derived from an EMBL/GenBank/DDBJ whole genome shotgun (WGS) entry which is preliminary data.</text>
</comment>
<dbReference type="InterPro" id="IPR022398">
    <property type="entry name" value="Peptidase_S8_His-AS"/>
</dbReference>
<dbReference type="RefSeq" id="WP_345172718.1">
    <property type="nucleotide sequence ID" value="NZ_BAABFQ010000004.1"/>
</dbReference>
<evidence type="ECO:0000256" key="1">
    <source>
        <dbReference type="ARBA" id="ARBA00011073"/>
    </source>
</evidence>